<accession>A0A815SML1</accession>
<dbReference type="AlphaFoldDB" id="A0A815SML1"/>
<dbReference type="EMBL" id="CAJNOT010006572">
    <property type="protein sequence ID" value="CAF1492043.1"/>
    <property type="molecule type" value="Genomic_DNA"/>
</dbReference>
<evidence type="ECO:0000313" key="1">
    <source>
        <dbReference type="EMBL" id="CAF1492043.1"/>
    </source>
</evidence>
<sequence length="40" mass="4510">DDSLIGGVTNPDGVELEFIIFIQHRLRTSKIGRVMKNLLN</sequence>
<evidence type="ECO:0000313" key="2">
    <source>
        <dbReference type="Proteomes" id="UP000663864"/>
    </source>
</evidence>
<reference evidence="1" key="1">
    <citation type="submission" date="2021-02" db="EMBL/GenBank/DDBJ databases">
        <authorList>
            <person name="Nowell W R."/>
        </authorList>
    </citation>
    <scope>NUCLEOTIDE SEQUENCE</scope>
</reference>
<gene>
    <name evidence="1" type="ORF">ZHD862_LOCUS37056</name>
</gene>
<protein>
    <submittedName>
        <fullName evidence="1">Uncharacterized protein</fullName>
    </submittedName>
</protein>
<dbReference type="Proteomes" id="UP000663864">
    <property type="component" value="Unassembled WGS sequence"/>
</dbReference>
<organism evidence="1 2">
    <name type="scientific">Rotaria sordida</name>
    <dbReference type="NCBI Taxonomy" id="392033"/>
    <lineage>
        <taxon>Eukaryota</taxon>
        <taxon>Metazoa</taxon>
        <taxon>Spiralia</taxon>
        <taxon>Gnathifera</taxon>
        <taxon>Rotifera</taxon>
        <taxon>Eurotatoria</taxon>
        <taxon>Bdelloidea</taxon>
        <taxon>Philodinida</taxon>
        <taxon>Philodinidae</taxon>
        <taxon>Rotaria</taxon>
    </lineage>
</organism>
<feature type="non-terminal residue" evidence="1">
    <location>
        <position position="1"/>
    </location>
</feature>
<proteinExistence type="predicted"/>
<name>A0A815SML1_9BILA</name>
<comment type="caution">
    <text evidence="1">The sequence shown here is derived from an EMBL/GenBank/DDBJ whole genome shotgun (WGS) entry which is preliminary data.</text>
</comment>